<reference evidence="1" key="1">
    <citation type="submission" date="2023-04" db="EMBL/GenBank/DDBJ databases">
        <title>Draft Genome sequencing of Naganishia species isolated from polar environments using Oxford Nanopore Technology.</title>
        <authorList>
            <person name="Leo P."/>
            <person name="Venkateswaran K."/>
        </authorList>
    </citation>
    <scope>NUCLEOTIDE SEQUENCE</scope>
    <source>
        <strain evidence="1">MNA-CCFEE 5261</strain>
    </source>
</reference>
<comment type="caution">
    <text evidence="1">The sequence shown here is derived from an EMBL/GenBank/DDBJ whole genome shotgun (WGS) entry which is preliminary data.</text>
</comment>
<evidence type="ECO:0000313" key="2">
    <source>
        <dbReference type="Proteomes" id="UP001241377"/>
    </source>
</evidence>
<name>A0ACC2V2C1_9TREE</name>
<sequence>MSESGSVRSSLRQRPRVRYDTLGSFEGVDLGDDDELRRLRPMSSSDEDEGAPGLEDDGSAGFKRKGKGKTKETASKRGRGGSGGGRSGAGRSRDMPSESEFELDEDADNGGHDDELDPDAVDEDSGGEGVDDEYDDDIVDFGEGKSARKNARKGGPSGSGKTSRGAPIEDNSDEDALLAAQFSQKHKLVKDSKRDPAAQNITQFGGAIAKAFKQGNWRVLVQNTLPLHPTGQTYLRSPPDLSKFSDVWIADTENLPKGRGWSDVQGVAMLHGHWTKVPLEIPWNWWAGQGWWPDCYYAYEDEGNDHTRMGNHEKGQRKRRKIDWKEEKPQDHWKQKVDVKLDLDQVGRYELGSLQHLTIAEAQEYIPIREHNPEPTLIIGLRTEEDEGADQDPPEAYKFQALQAMQFRGGSMRQCQVFDAGQFVSGMDWCPMSEEDSAKRGFRQYLAVSTMTPAPVDDLSHPTNKPRGCIQIWSLTPRSPEEREMAKAQMPVEALEDYQEAYDADMVCEMVVCIEGSEVRELKWLPFSCCDEASEVSGETASVPKIGIISALLCSGELAFYAIPDPEVIRTTKPNESSIYLPFTSFIRLEPLLLLQLEDAVGLSFDWGSSDRVAIGYHNGTIGVWDDVTSLLRLSSVDSPPQKDAPPQHFFHAHPSAVTTLTWMRFPVSDTRGNLLLDQPPVYLLSGGVDPTIVLHDLRDKSAEVFVDRYIRFPSLTTWCPAIDFPIAQDSEHILQFVRLRQISSYSTHRLFAQQGPIKVTKLCKSIACSDYHGLVAAGSVDGCVTWINALRSATRARKARVAQQTLYKLDYSRVSGLYRMVDGFAPEIPNHAARIYSQAVDAPEPKKKLTAEDWRTVSAGFPVDVHITRTVWQNGGGLGRAGILASGSGSGICRIDFINGYLYRGYKQSLPEDLGLVDRTATVKDKRKDADVDMRSAAEHDEQDAEDMLEADNSMEAQAQQDDVEMSEPTHKAD</sequence>
<keyword evidence="2" id="KW-1185">Reference proteome</keyword>
<dbReference type="Proteomes" id="UP001241377">
    <property type="component" value="Unassembled WGS sequence"/>
</dbReference>
<dbReference type="EMBL" id="JASBWR010000126">
    <property type="protein sequence ID" value="KAJ9093228.1"/>
    <property type="molecule type" value="Genomic_DNA"/>
</dbReference>
<evidence type="ECO:0000313" key="1">
    <source>
        <dbReference type="EMBL" id="KAJ9093228.1"/>
    </source>
</evidence>
<proteinExistence type="predicted"/>
<gene>
    <name evidence="1" type="ORF">QFC19_008434</name>
</gene>
<organism evidence="1 2">
    <name type="scientific">Naganishia cerealis</name>
    <dbReference type="NCBI Taxonomy" id="610337"/>
    <lineage>
        <taxon>Eukaryota</taxon>
        <taxon>Fungi</taxon>
        <taxon>Dikarya</taxon>
        <taxon>Basidiomycota</taxon>
        <taxon>Agaricomycotina</taxon>
        <taxon>Tremellomycetes</taxon>
        <taxon>Filobasidiales</taxon>
        <taxon>Filobasidiaceae</taxon>
        <taxon>Naganishia</taxon>
    </lineage>
</organism>
<accession>A0ACC2V2C1</accession>
<protein>
    <submittedName>
        <fullName evidence="1">Uncharacterized protein</fullName>
    </submittedName>
</protein>